<dbReference type="Proteomes" id="UP000683246">
    <property type="component" value="Chromosome"/>
</dbReference>
<sequence length="352" mass="39824">MTHSHLIGYVSIKDLPMFKEEDIKKSDIINLAFARIEDGKVISELHDYLSYIESAKKINPQIRFVLSIGGWGAGGFSKASSTKLGREQLIDSAIEHMKWAKLDGIDLDWEYPCMSIAGIDAAKDDKENFTYLLQGFRYAMNEQGFEDKLLTIAAAGDGYYTRCTQMDQVQQYVDYVQLMTYDLRGGFTVQTGHHTNLYANAIDFSSASVHQAVTYFVEAGVPKEKLVIGAAFYSRMWKGVPNVNNGLMQMAETTGGYGPSYSELLGDYIDKNGFTRFWDDEAKAPYLFNGDCFISYEDQESLTYKLNYMQEHGLYGLMYWEYGTDKSGTLLDFIHGKRLKKLEGMCMAAVKK</sequence>
<evidence type="ECO:0000313" key="9">
    <source>
        <dbReference type="EMBL" id="QUI22308.1"/>
    </source>
</evidence>
<dbReference type="KEGG" id="vpy:HZI73_08350"/>
<dbReference type="SUPFAM" id="SSF51445">
    <property type="entry name" value="(Trans)glycosidases"/>
    <property type="match status" value="1"/>
</dbReference>
<keyword evidence="3 6" id="KW-0378">Hydrolase</keyword>
<keyword evidence="5 6" id="KW-0326">Glycosidase</keyword>
<dbReference type="PANTHER" id="PTHR11177:SF317">
    <property type="entry name" value="CHITINASE 12-RELATED"/>
    <property type="match status" value="1"/>
</dbReference>
<name>A0A8J8MJ99_9FIRM</name>
<dbReference type="Gene3D" id="3.10.50.10">
    <property type="match status" value="1"/>
</dbReference>
<comment type="similarity">
    <text evidence="7">Belongs to the glycosyl hydrolase 18 family.</text>
</comment>
<evidence type="ECO:0000256" key="3">
    <source>
        <dbReference type="ARBA" id="ARBA00022801"/>
    </source>
</evidence>
<keyword evidence="4" id="KW-0119">Carbohydrate metabolism</keyword>
<gene>
    <name evidence="9" type="ORF">HZI73_08350</name>
</gene>
<dbReference type="InterPro" id="IPR001223">
    <property type="entry name" value="Glyco_hydro18_cat"/>
</dbReference>
<keyword evidence="4" id="KW-0146">Chitin degradation</keyword>
<dbReference type="EMBL" id="CP058649">
    <property type="protein sequence ID" value="QUI22308.1"/>
    <property type="molecule type" value="Genomic_DNA"/>
</dbReference>
<dbReference type="SMART" id="SM00636">
    <property type="entry name" value="Glyco_18"/>
    <property type="match status" value="1"/>
</dbReference>
<dbReference type="PROSITE" id="PS51910">
    <property type="entry name" value="GH18_2"/>
    <property type="match status" value="1"/>
</dbReference>
<protein>
    <recommendedName>
        <fullName evidence="2">chitinase</fullName>
        <ecNumber evidence="2">3.2.1.14</ecNumber>
    </recommendedName>
</protein>
<dbReference type="Gene3D" id="3.20.20.80">
    <property type="entry name" value="Glycosidases"/>
    <property type="match status" value="1"/>
</dbReference>
<feature type="domain" description="GH18" evidence="8">
    <location>
        <begin position="4"/>
        <end position="341"/>
    </location>
</feature>
<dbReference type="PROSITE" id="PS01095">
    <property type="entry name" value="GH18_1"/>
    <property type="match status" value="1"/>
</dbReference>
<dbReference type="GO" id="GO:0008843">
    <property type="term" value="F:endochitinase activity"/>
    <property type="evidence" value="ECO:0007669"/>
    <property type="project" value="UniProtKB-EC"/>
</dbReference>
<evidence type="ECO:0000256" key="2">
    <source>
        <dbReference type="ARBA" id="ARBA00012729"/>
    </source>
</evidence>
<reference evidence="9" key="1">
    <citation type="submission" date="2020-07" db="EMBL/GenBank/DDBJ databases">
        <title>Vallitalea pronyensis genome.</title>
        <authorList>
            <person name="Postec A."/>
        </authorList>
    </citation>
    <scope>NUCLEOTIDE SEQUENCE</scope>
    <source>
        <strain evidence="9">FatNI3</strain>
    </source>
</reference>
<evidence type="ECO:0000256" key="7">
    <source>
        <dbReference type="RuleBase" id="RU004453"/>
    </source>
</evidence>
<keyword evidence="10" id="KW-1185">Reference proteome</keyword>
<dbReference type="RefSeq" id="WP_212697792.1">
    <property type="nucleotide sequence ID" value="NZ_CP058649.1"/>
</dbReference>
<evidence type="ECO:0000259" key="8">
    <source>
        <dbReference type="PROSITE" id="PS51910"/>
    </source>
</evidence>
<evidence type="ECO:0000256" key="4">
    <source>
        <dbReference type="ARBA" id="ARBA00023024"/>
    </source>
</evidence>
<dbReference type="InterPro" id="IPR050314">
    <property type="entry name" value="Glycosyl_Hydrlase_18"/>
</dbReference>
<comment type="catalytic activity">
    <reaction evidence="1">
        <text>Random endo-hydrolysis of N-acetyl-beta-D-glucosaminide (1-&gt;4)-beta-linkages in chitin and chitodextrins.</text>
        <dbReference type="EC" id="3.2.1.14"/>
    </reaction>
</comment>
<dbReference type="GO" id="GO:0006032">
    <property type="term" value="P:chitin catabolic process"/>
    <property type="evidence" value="ECO:0007669"/>
    <property type="project" value="UniProtKB-KW"/>
</dbReference>
<evidence type="ECO:0000256" key="1">
    <source>
        <dbReference type="ARBA" id="ARBA00000822"/>
    </source>
</evidence>
<dbReference type="GO" id="GO:0008061">
    <property type="term" value="F:chitin binding"/>
    <property type="evidence" value="ECO:0007669"/>
    <property type="project" value="InterPro"/>
</dbReference>
<dbReference type="PANTHER" id="PTHR11177">
    <property type="entry name" value="CHITINASE"/>
    <property type="match status" value="1"/>
</dbReference>
<organism evidence="9 10">
    <name type="scientific">Vallitalea pronyensis</name>
    <dbReference type="NCBI Taxonomy" id="1348613"/>
    <lineage>
        <taxon>Bacteria</taxon>
        <taxon>Bacillati</taxon>
        <taxon>Bacillota</taxon>
        <taxon>Clostridia</taxon>
        <taxon>Lachnospirales</taxon>
        <taxon>Vallitaleaceae</taxon>
        <taxon>Vallitalea</taxon>
    </lineage>
</organism>
<keyword evidence="4" id="KW-0624">Polysaccharide degradation</keyword>
<dbReference type="Pfam" id="PF00704">
    <property type="entry name" value="Glyco_hydro_18"/>
    <property type="match status" value="1"/>
</dbReference>
<proteinExistence type="inferred from homology"/>
<evidence type="ECO:0000256" key="5">
    <source>
        <dbReference type="ARBA" id="ARBA00023295"/>
    </source>
</evidence>
<dbReference type="EC" id="3.2.1.14" evidence="2"/>
<evidence type="ECO:0000256" key="6">
    <source>
        <dbReference type="RuleBase" id="RU000489"/>
    </source>
</evidence>
<dbReference type="GO" id="GO:0005975">
    <property type="term" value="P:carbohydrate metabolic process"/>
    <property type="evidence" value="ECO:0007669"/>
    <property type="project" value="InterPro"/>
</dbReference>
<accession>A0A8J8MJ99</accession>
<evidence type="ECO:0000313" key="10">
    <source>
        <dbReference type="Proteomes" id="UP000683246"/>
    </source>
</evidence>
<dbReference type="SUPFAM" id="SSF54556">
    <property type="entry name" value="Chitinase insertion domain"/>
    <property type="match status" value="1"/>
</dbReference>
<dbReference type="InterPro" id="IPR001579">
    <property type="entry name" value="Glyco_hydro_18_chit_AS"/>
</dbReference>
<dbReference type="InterPro" id="IPR029070">
    <property type="entry name" value="Chitinase_insertion_sf"/>
</dbReference>
<dbReference type="InterPro" id="IPR017853">
    <property type="entry name" value="GH"/>
</dbReference>
<dbReference type="InterPro" id="IPR011583">
    <property type="entry name" value="Chitinase_II/V-like_cat"/>
</dbReference>
<dbReference type="AlphaFoldDB" id="A0A8J8MJ99"/>